<dbReference type="Pfam" id="PF01553">
    <property type="entry name" value="Acyltransferase"/>
    <property type="match status" value="1"/>
</dbReference>
<keyword evidence="4" id="KW-0812">Transmembrane</keyword>
<evidence type="ECO:0000256" key="1">
    <source>
        <dbReference type="ARBA" id="ARBA00022679"/>
    </source>
</evidence>
<dbReference type="GO" id="GO:0003841">
    <property type="term" value="F:1-acylglycerol-3-phosphate O-acyltransferase activity"/>
    <property type="evidence" value="ECO:0007669"/>
    <property type="project" value="TreeGrafter"/>
</dbReference>
<reference evidence="6 7" key="1">
    <citation type="submission" date="2017-02" db="EMBL/GenBank/DDBJ databases">
        <title>Complete genome sequences of Mycobacterium kansasii strains isolated from rhesus macaques.</title>
        <authorList>
            <person name="Panda A."/>
            <person name="Nagaraj S."/>
            <person name="Zhao X."/>
            <person name="Tettelin H."/>
            <person name="Detolla L.J."/>
        </authorList>
    </citation>
    <scope>NUCLEOTIDE SEQUENCE [LARGE SCALE GENOMIC DNA]</scope>
    <source>
        <strain evidence="6 7">11-3469</strain>
    </source>
</reference>
<keyword evidence="1 6" id="KW-0808">Transferase</keyword>
<dbReference type="EMBL" id="MVBN01000010">
    <property type="protein sequence ID" value="OOK66204.1"/>
    <property type="molecule type" value="Genomic_DNA"/>
</dbReference>
<evidence type="ECO:0000313" key="6">
    <source>
        <dbReference type="EMBL" id="OOK66204.1"/>
    </source>
</evidence>
<sequence>MAETRLTEDAARAALRSEIASTTVDLLGVPPDDVVLAPPRTVLKTSSGKIRRAASRQLYEAGRIGARPHAVWLELVRLRLRGAAPSLRRTGRAASAVAFAAYTWAVYLVLGLALVLLLLLLPRERWRWWAVRRSIRLLARLTGTAITVHGLNHLPAQTCIAVANHPSWIDGIVLASVLPPSFHFVVAEQLQQGLYGFALRRLGTQFVERHQREQGVADTDQLVGCARAGQSLVIFPEGRLARARACGPSTSAHSSSRPRPGYRPFRSPSGGPGR</sequence>
<dbReference type="InterPro" id="IPR045851">
    <property type="entry name" value="AMP-bd_C_sf"/>
</dbReference>
<dbReference type="PANTHER" id="PTHR10434:SF11">
    <property type="entry name" value="1-ACYL-SN-GLYCEROL-3-PHOSPHATE ACYLTRANSFERASE"/>
    <property type="match status" value="1"/>
</dbReference>
<evidence type="ECO:0000256" key="3">
    <source>
        <dbReference type="SAM" id="MobiDB-lite"/>
    </source>
</evidence>
<gene>
    <name evidence="6" type="ORF">BZL29_7616</name>
</gene>
<dbReference type="SUPFAM" id="SSF69593">
    <property type="entry name" value="Glycerol-3-phosphate (1)-acyltransferase"/>
    <property type="match status" value="1"/>
</dbReference>
<dbReference type="InterPro" id="IPR002123">
    <property type="entry name" value="Plipid/glycerol_acylTrfase"/>
</dbReference>
<dbReference type="PANTHER" id="PTHR10434">
    <property type="entry name" value="1-ACYL-SN-GLYCEROL-3-PHOSPHATE ACYLTRANSFERASE"/>
    <property type="match status" value="1"/>
</dbReference>
<proteinExistence type="predicted"/>
<comment type="caution">
    <text evidence="6">The sequence shown here is derived from an EMBL/GenBank/DDBJ whole genome shotgun (WGS) entry which is preliminary data.</text>
</comment>
<dbReference type="Gene3D" id="3.30.300.30">
    <property type="match status" value="1"/>
</dbReference>
<dbReference type="SMART" id="SM00563">
    <property type="entry name" value="PlsC"/>
    <property type="match status" value="1"/>
</dbReference>
<feature type="domain" description="Phospholipid/glycerol acyltransferase" evidence="5">
    <location>
        <begin position="159"/>
        <end position="270"/>
    </location>
</feature>
<feature type="region of interest" description="Disordered" evidence="3">
    <location>
        <begin position="246"/>
        <end position="274"/>
    </location>
</feature>
<keyword evidence="4" id="KW-1133">Transmembrane helix</keyword>
<evidence type="ECO:0000313" key="7">
    <source>
        <dbReference type="Proteomes" id="UP000188532"/>
    </source>
</evidence>
<name>A0A1V3WGU5_MYCKA</name>
<accession>A0A1V3WGU5</accession>
<protein>
    <submittedName>
        <fullName evidence="6">Acyltransferase family protein</fullName>
    </submittedName>
</protein>
<dbReference type="AlphaFoldDB" id="A0A1V3WGU5"/>
<dbReference type="Proteomes" id="UP000188532">
    <property type="component" value="Unassembled WGS sequence"/>
</dbReference>
<dbReference type="CDD" id="cd07989">
    <property type="entry name" value="LPLAT_AGPAT-like"/>
    <property type="match status" value="1"/>
</dbReference>
<feature type="compositionally biased region" description="Polar residues" evidence="3">
    <location>
        <begin position="248"/>
        <end position="257"/>
    </location>
</feature>
<keyword evidence="2 6" id="KW-0012">Acyltransferase</keyword>
<dbReference type="GO" id="GO:0006654">
    <property type="term" value="P:phosphatidic acid biosynthetic process"/>
    <property type="evidence" value="ECO:0007669"/>
    <property type="project" value="TreeGrafter"/>
</dbReference>
<evidence type="ECO:0000256" key="2">
    <source>
        <dbReference type="ARBA" id="ARBA00023315"/>
    </source>
</evidence>
<evidence type="ECO:0000259" key="5">
    <source>
        <dbReference type="SMART" id="SM00563"/>
    </source>
</evidence>
<keyword evidence="4" id="KW-0472">Membrane</keyword>
<organism evidence="6 7">
    <name type="scientific">Mycobacterium kansasii</name>
    <dbReference type="NCBI Taxonomy" id="1768"/>
    <lineage>
        <taxon>Bacteria</taxon>
        <taxon>Bacillati</taxon>
        <taxon>Actinomycetota</taxon>
        <taxon>Actinomycetes</taxon>
        <taxon>Mycobacteriales</taxon>
        <taxon>Mycobacteriaceae</taxon>
        <taxon>Mycobacterium</taxon>
    </lineage>
</organism>
<feature type="transmembrane region" description="Helical" evidence="4">
    <location>
        <begin position="96"/>
        <end position="121"/>
    </location>
</feature>
<evidence type="ECO:0000256" key="4">
    <source>
        <dbReference type="SAM" id="Phobius"/>
    </source>
</evidence>